<name>A0ACB8QQ46_9AGAM</name>
<dbReference type="EMBL" id="MU273508">
    <property type="protein sequence ID" value="KAI0034009.1"/>
    <property type="molecule type" value="Genomic_DNA"/>
</dbReference>
<protein>
    <submittedName>
        <fullName evidence="1">Uncharacterized protein</fullName>
    </submittedName>
</protein>
<comment type="caution">
    <text evidence="1">The sequence shown here is derived from an EMBL/GenBank/DDBJ whole genome shotgun (WGS) entry which is preliminary data.</text>
</comment>
<dbReference type="Proteomes" id="UP000814128">
    <property type="component" value="Unassembled WGS sequence"/>
</dbReference>
<organism evidence="1 2">
    <name type="scientific">Vararia minispora EC-137</name>
    <dbReference type="NCBI Taxonomy" id="1314806"/>
    <lineage>
        <taxon>Eukaryota</taxon>
        <taxon>Fungi</taxon>
        <taxon>Dikarya</taxon>
        <taxon>Basidiomycota</taxon>
        <taxon>Agaricomycotina</taxon>
        <taxon>Agaricomycetes</taxon>
        <taxon>Russulales</taxon>
        <taxon>Lachnocladiaceae</taxon>
        <taxon>Vararia</taxon>
    </lineage>
</organism>
<reference evidence="1" key="1">
    <citation type="submission" date="2021-02" db="EMBL/GenBank/DDBJ databases">
        <authorList>
            <consortium name="DOE Joint Genome Institute"/>
            <person name="Ahrendt S."/>
            <person name="Looney B.P."/>
            <person name="Miyauchi S."/>
            <person name="Morin E."/>
            <person name="Drula E."/>
            <person name="Courty P.E."/>
            <person name="Chicoki N."/>
            <person name="Fauchery L."/>
            <person name="Kohler A."/>
            <person name="Kuo A."/>
            <person name="Labutti K."/>
            <person name="Pangilinan J."/>
            <person name="Lipzen A."/>
            <person name="Riley R."/>
            <person name="Andreopoulos W."/>
            <person name="He G."/>
            <person name="Johnson J."/>
            <person name="Barry K.W."/>
            <person name="Grigoriev I.V."/>
            <person name="Nagy L."/>
            <person name="Hibbett D."/>
            <person name="Henrissat B."/>
            <person name="Matheny P.B."/>
            <person name="Labbe J."/>
            <person name="Martin F."/>
        </authorList>
    </citation>
    <scope>NUCLEOTIDE SEQUENCE</scope>
    <source>
        <strain evidence="1">EC-137</strain>
    </source>
</reference>
<sequence>MTARRPLVAAPPRWFDSPDAVHDSRSLGFEPRGRRSPAGTAVKDRDVDGRRDAPHSSSIRPPEHWQPPVLLNSSIPFHPDGDDDFFYRSSPSRQPLSPPPPLPPTAVPQMVPRKPCDSPPSLLRRSLVHDPAFAPDNRFNPNLWETQGVVDPTISESYIVPFAHGFPAPVLPQTSEHSSGRYLHSLQYDSYEPPSLTASPSSSQPSPPSSDESARTTYSSSAETGGSASDRSDEKRLVSEKRRDKDRKRDRDVPPKPSSPLPLPTYEESVSGHSSMSLSAPSSPAGGAFPTERFIDEKPAPVVLSYQPPPPAPEPPPPPRREPVRRQSSRPPPRDLDSIDELDESNPYGVGMHHKGPYEAIAAVLGQASAPQVQGPSKTGKRHKHQPTNPAPSNPLKLDLKPGQILKTSIFQPHAAQPTNPQPYPFQRAPATYPNDPYLHPDQRHPSDYHHRQAGPSRLHRNHTMATTDTAEAARDIPNLPSALFLHPTQDGALLETDPYVFNPLYLIPANVRSRGSIVNGYTTAHPTSDESSSRRRPRGPHDRPPMLPRPNSYHEAQQHSSIPNPYSPMPSIQLDEEPARSSLLNPYSPLPLLRPDDQVQRAPQRFSMPNPYSPLPPVRPDERPIAAPEQPQPYPANAAPSVPFASQEHPRRSSPPSSYSPPRRPSPRQRTTSGPSPYEPPALHMPNPTLNRSSPDVRSVAPSVRTGSPSVRTNGSHGPLPPRHIPRRLVMPTPLATPAESVFPIPRAPPGAAPAHPALPAAPPYLPRGAAPPQPTPPNIRFATPPRTHSPQVQAETIVRYDDSARNLLRKRSAPPPPAPRSGGGFLAVLGFGKTGQKPEVREVLASEGGGAEKMEMRRAQTMKEVRREVIREEKPRRVLSKRK</sequence>
<reference evidence="1" key="2">
    <citation type="journal article" date="2022" name="New Phytol.">
        <title>Evolutionary transition to the ectomycorrhizal habit in the genomes of a hyperdiverse lineage of mushroom-forming fungi.</title>
        <authorList>
            <person name="Looney B."/>
            <person name="Miyauchi S."/>
            <person name="Morin E."/>
            <person name="Drula E."/>
            <person name="Courty P.E."/>
            <person name="Kohler A."/>
            <person name="Kuo A."/>
            <person name="LaButti K."/>
            <person name="Pangilinan J."/>
            <person name="Lipzen A."/>
            <person name="Riley R."/>
            <person name="Andreopoulos W."/>
            <person name="He G."/>
            <person name="Johnson J."/>
            <person name="Nolan M."/>
            <person name="Tritt A."/>
            <person name="Barry K.W."/>
            <person name="Grigoriev I.V."/>
            <person name="Nagy L.G."/>
            <person name="Hibbett D."/>
            <person name="Henrissat B."/>
            <person name="Matheny P.B."/>
            <person name="Labbe J."/>
            <person name="Martin F.M."/>
        </authorList>
    </citation>
    <scope>NUCLEOTIDE SEQUENCE</scope>
    <source>
        <strain evidence="1">EC-137</strain>
    </source>
</reference>
<evidence type="ECO:0000313" key="2">
    <source>
        <dbReference type="Proteomes" id="UP000814128"/>
    </source>
</evidence>
<accession>A0ACB8QQ46</accession>
<proteinExistence type="predicted"/>
<evidence type="ECO:0000313" key="1">
    <source>
        <dbReference type="EMBL" id="KAI0034009.1"/>
    </source>
</evidence>
<gene>
    <name evidence="1" type="ORF">K488DRAFT_84448</name>
</gene>
<keyword evidence="2" id="KW-1185">Reference proteome</keyword>